<evidence type="ECO:0000313" key="9">
    <source>
        <dbReference type="EMBL" id="OAH26696.1"/>
    </source>
</evidence>
<comment type="subcellular location">
    <subcellularLocation>
        <location evidence="1">Membrane</location>
        <topology evidence="1">Multi-pass membrane protein</topology>
    </subcellularLocation>
</comment>
<evidence type="ECO:0000256" key="7">
    <source>
        <dbReference type="SAM" id="Phobius"/>
    </source>
</evidence>
<evidence type="ECO:0000256" key="3">
    <source>
        <dbReference type="ARBA" id="ARBA00022692"/>
    </source>
</evidence>
<dbReference type="EMBL" id="LSTQ01000023">
    <property type="protein sequence ID" value="OAH26696.1"/>
    <property type="molecule type" value="Genomic_DNA"/>
</dbReference>
<evidence type="ECO:0000256" key="2">
    <source>
        <dbReference type="ARBA" id="ARBA00022448"/>
    </source>
</evidence>
<feature type="transmembrane region" description="Helical" evidence="7">
    <location>
        <begin position="63"/>
        <end position="80"/>
    </location>
</feature>
<keyword evidence="4 7" id="KW-1133">Transmembrane helix</keyword>
<dbReference type="OrthoDB" id="9806522at2"/>
<dbReference type="SUPFAM" id="SSF161111">
    <property type="entry name" value="Cation efflux protein transmembrane domain-like"/>
    <property type="match status" value="1"/>
</dbReference>
<dbReference type="STRING" id="1705.CA21670_00515"/>
<keyword evidence="3 7" id="KW-0812">Transmembrane</keyword>
<feature type="compositionally biased region" description="Polar residues" evidence="6">
    <location>
        <begin position="327"/>
        <end position="342"/>
    </location>
</feature>
<dbReference type="RefSeq" id="WP_066840159.1">
    <property type="nucleotide sequence ID" value="NZ_LSTQ01000023.1"/>
</dbReference>
<dbReference type="InterPro" id="IPR027469">
    <property type="entry name" value="Cation_efflux_TMD_sf"/>
</dbReference>
<keyword evidence="2" id="KW-0813">Transport</keyword>
<name>A0A177IDH7_9CORY</name>
<dbReference type="PANTHER" id="PTHR43840">
    <property type="entry name" value="MITOCHONDRIAL METAL TRANSPORTER 1-RELATED"/>
    <property type="match status" value="1"/>
</dbReference>
<evidence type="ECO:0000259" key="8">
    <source>
        <dbReference type="Pfam" id="PF01545"/>
    </source>
</evidence>
<dbReference type="Proteomes" id="UP000076947">
    <property type="component" value="Unassembled WGS sequence"/>
</dbReference>
<gene>
    <name evidence="9" type="ORF">AYJ05_04510</name>
</gene>
<feature type="region of interest" description="Disordered" evidence="6">
    <location>
        <begin position="321"/>
        <end position="342"/>
    </location>
</feature>
<dbReference type="GO" id="GO:0008324">
    <property type="term" value="F:monoatomic cation transmembrane transporter activity"/>
    <property type="evidence" value="ECO:0007669"/>
    <property type="project" value="InterPro"/>
</dbReference>
<keyword evidence="10" id="KW-1185">Reference proteome</keyword>
<sequence length="342" mass="37386">MKLGMAKLKRPRHDRLPEQQQETMRKAVRMEWATIGFVIVTIVLVGAVAGQSQAMRSAWVEDMLSLVPPLAFLIASRVVRLASNRRQPYGYHRAIAIGHQAAALALLVMGGLLVFESISALIKQEKPPIGVVVLFGQDIWMGWLMIVVMAISAIPMVILGRIKLRLAKELHDKLLYADADMAKADWGTAAATIIGVLGIGLGFWWADSIAALVISVSIVKDGITNIRAAVTGLSDAQATRYDDSAAHPLTTDVEKRARETAWVLQARARVREQGHIFHTELFVVPVEGYVPTPAETADLHKRIEKLDWKLQDTVIAVVEELDPEQVPPSSEAQVGASSESGT</sequence>
<protein>
    <submittedName>
        <fullName evidence="9">Cobalt transporter</fullName>
    </submittedName>
</protein>
<evidence type="ECO:0000256" key="5">
    <source>
        <dbReference type="ARBA" id="ARBA00023136"/>
    </source>
</evidence>
<evidence type="ECO:0000313" key="10">
    <source>
        <dbReference type="Proteomes" id="UP000076947"/>
    </source>
</evidence>
<feature type="domain" description="Cation efflux protein transmembrane" evidence="8">
    <location>
        <begin position="37"/>
        <end position="233"/>
    </location>
</feature>
<dbReference type="Gene3D" id="1.20.1510.10">
    <property type="entry name" value="Cation efflux protein transmembrane domain"/>
    <property type="match status" value="1"/>
</dbReference>
<evidence type="ECO:0000256" key="6">
    <source>
        <dbReference type="SAM" id="MobiDB-lite"/>
    </source>
</evidence>
<comment type="caution">
    <text evidence="9">The sequence shown here is derived from an EMBL/GenBank/DDBJ whole genome shotgun (WGS) entry which is preliminary data.</text>
</comment>
<proteinExistence type="predicted"/>
<dbReference type="GO" id="GO:0016020">
    <property type="term" value="C:membrane"/>
    <property type="evidence" value="ECO:0007669"/>
    <property type="project" value="UniProtKB-SubCell"/>
</dbReference>
<dbReference type="AlphaFoldDB" id="A0A177IDH7"/>
<dbReference type="Pfam" id="PF01545">
    <property type="entry name" value="Cation_efflux"/>
    <property type="match status" value="1"/>
</dbReference>
<feature type="transmembrane region" description="Helical" evidence="7">
    <location>
        <begin position="142"/>
        <end position="164"/>
    </location>
</feature>
<feature type="transmembrane region" description="Helical" evidence="7">
    <location>
        <begin position="184"/>
        <end position="206"/>
    </location>
</feature>
<dbReference type="InterPro" id="IPR058533">
    <property type="entry name" value="Cation_efflux_TM"/>
</dbReference>
<organism evidence="9 10">
    <name type="scientific">Corynebacterium stationis</name>
    <dbReference type="NCBI Taxonomy" id="1705"/>
    <lineage>
        <taxon>Bacteria</taxon>
        <taxon>Bacillati</taxon>
        <taxon>Actinomycetota</taxon>
        <taxon>Actinomycetes</taxon>
        <taxon>Mycobacteriales</taxon>
        <taxon>Corynebacteriaceae</taxon>
        <taxon>Corynebacterium</taxon>
    </lineage>
</organism>
<accession>A0A177IDH7</accession>
<feature type="transmembrane region" description="Helical" evidence="7">
    <location>
        <begin position="32"/>
        <end position="51"/>
    </location>
</feature>
<feature type="transmembrane region" description="Helical" evidence="7">
    <location>
        <begin position="101"/>
        <end position="122"/>
    </location>
</feature>
<evidence type="ECO:0000256" key="1">
    <source>
        <dbReference type="ARBA" id="ARBA00004141"/>
    </source>
</evidence>
<keyword evidence="5 7" id="KW-0472">Membrane</keyword>
<dbReference type="InterPro" id="IPR050291">
    <property type="entry name" value="CDF_Transporter"/>
</dbReference>
<reference evidence="10" key="1">
    <citation type="submission" date="2016-02" db="EMBL/GenBank/DDBJ databases">
        <authorList>
            <person name="Kaur G."/>
            <person name="Nair G.R."/>
            <person name="Mayilraj S."/>
        </authorList>
    </citation>
    <scope>NUCLEOTIDE SEQUENCE [LARGE SCALE GENOMIC DNA]</scope>
    <source>
        <strain evidence="10">GA-15</strain>
    </source>
</reference>
<evidence type="ECO:0000256" key="4">
    <source>
        <dbReference type="ARBA" id="ARBA00022989"/>
    </source>
</evidence>
<dbReference type="PANTHER" id="PTHR43840:SF15">
    <property type="entry name" value="MITOCHONDRIAL METAL TRANSPORTER 1-RELATED"/>
    <property type="match status" value="1"/>
</dbReference>
<feature type="region of interest" description="Disordered" evidence="6">
    <location>
        <begin position="1"/>
        <end position="21"/>
    </location>
</feature>